<dbReference type="RefSeq" id="WP_373654015.1">
    <property type="nucleotide sequence ID" value="NZ_JBGUAW010000001.1"/>
</dbReference>
<proteinExistence type="predicted"/>
<keyword evidence="2" id="KW-0732">Signal</keyword>
<evidence type="ECO:0000313" key="3">
    <source>
        <dbReference type="EMBL" id="MFA9459223.1"/>
    </source>
</evidence>
<dbReference type="EMBL" id="JBGUAW010000001">
    <property type="protein sequence ID" value="MFA9459223.1"/>
    <property type="molecule type" value="Genomic_DNA"/>
</dbReference>
<feature type="region of interest" description="Disordered" evidence="1">
    <location>
        <begin position="26"/>
        <end position="45"/>
    </location>
</feature>
<organism evidence="3 4">
    <name type="scientific">Thiohalorhabdus methylotrophus</name>
    <dbReference type="NCBI Taxonomy" id="3242694"/>
    <lineage>
        <taxon>Bacteria</taxon>
        <taxon>Pseudomonadati</taxon>
        <taxon>Pseudomonadota</taxon>
        <taxon>Gammaproteobacteria</taxon>
        <taxon>Thiohalorhabdales</taxon>
        <taxon>Thiohalorhabdaceae</taxon>
        <taxon>Thiohalorhabdus</taxon>
    </lineage>
</organism>
<comment type="caution">
    <text evidence="3">The sequence shown here is derived from an EMBL/GenBank/DDBJ whole genome shotgun (WGS) entry which is preliminary data.</text>
</comment>
<sequence length="111" mass="12576">MKPVMQFLIPLVLGLALALPVAAQDADENADIPPEQRIAPGKEEPEVRIIQREDATITEYQAQGRVYMIKVDPVAGPSYYLYDRNGDGEWDDRFSELGPDISVPQWTIFEW</sequence>
<dbReference type="Gene3D" id="2.20.130.30">
    <property type="entry name" value="Protein of unknown function DUF2782"/>
    <property type="match status" value="1"/>
</dbReference>
<reference evidence="3 4" key="1">
    <citation type="submission" date="2024-08" db="EMBL/GenBank/DDBJ databases">
        <title>Whole-genome sequencing of halo(alkali)philic microorganisms from hypersaline lakes.</title>
        <authorList>
            <person name="Sorokin D.Y."/>
            <person name="Merkel A.Y."/>
            <person name="Messina E."/>
            <person name="Yakimov M."/>
        </authorList>
    </citation>
    <scope>NUCLEOTIDE SEQUENCE [LARGE SCALE GENOMIC DNA]</scope>
    <source>
        <strain evidence="3 4">Cl-TMA</strain>
    </source>
</reference>
<dbReference type="Pfam" id="PF11191">
    <property type="entry name" value="DUF2782"/>
    <property type="match status" value="1"/>
</dbReference>
<name>A0ABV4TPG5_9GAMM</name>
<protein>
    <submittedName>
        <fullName evidence="3">DUF2782 domain-containing protein</fullName>
    </submittedName>
</protein>
<feature type="signal peptide" evidence="2">
    <location>
        <begin position="1"/>
        <end position="23"/>
    </location>
</feature>
<dbReference type="Proteomes" id="UP001575181">
    <property type="component" value="Unassembled WGS sequence"/>
</dbReference>
<evidence type="ECO:0000313" key="4">
    <source>
        <dbReference type="Proteomes" id="UP001575181"/>
    </source>
</evidence>
<feature type="chain" id="PRO_5046083358" evidence="2">
    <location>
        <begin position="24"/>
        <end position="111"/>
    </location>
</feature>
<evidence type="ECO:0000256" key="2">
    <source>
        <dbReference type="SAM" id="SignalP"/>
    </source>
</evidence>
<dbReference type="InterPro" id="IPR021357">
    <property type="entry name" value="DUF2782"/>
</dbReference>
<evidence type="ECO:0000256" key="1">
    <source>
        <dbReference type="SAM" id="MobiDB-lite"/>
    </source>
</evidence>
<accession>A0ABV4TPG5</accession>
<keyword evidence="4" id="KW-1185">Reference proteome</keyword>
<gene>
    <name evidence="3" type="ORF">ACERLL_00090</name>
</gene>